<name>A0A011NIJ2_9PROT</name>
<proteinExistence type="predicted"/>
<feature type="region of interest" description="Disordered" evidence="1">
    <location>
        <begin position="1"/>
        <end position="31"/>
    </location>
</feature>
<gene>
    <name evidence="2" type="ORF">AW08_03790</name>
</gene>
<keyword evidence="3" id="KW-1185">Reference proteome</keyword>
<reference evidence="2" key="1">
    <citation type="submission" date="2014-02" db="EMBL/GenBank/DDBJ databases">
        <title>Expanding our view of genomic diversity in Candidatus Accumulibacter clades.</title>
        <authorList>
            <person name="Skennerton C.T."/>
            <person name="Barr J.J."/>
            <person name="Slater F.R."/>
            <person name="Bond P.L."/>
            <person name="Tyson G.W."/>
        </authorList>
    </citation>
    <scope>NUCLEOTIDE SEQUENCE [LARGE SCALE GENOMIC DNA]</scope>
</reference>
<protein>
    <submittedName>
        <fullName evidence="2">Uncharacterized protein</fullName>
    </submittedName>
</protein>
<evidence type="ECO:0000313" key="2">
    <source>
        <dbReference type="EMBL" id="EXI64190.1"/>
    </source>
</evidence>
<dbReference type="AlphaFoldDB" id="A0A011NIJ2"/>
<sequence length="221" mass="24914">MGDHLSELVQGGAEAEQREPPPRSAGIDRQRQLGGEDFLLAAWREAVEEEQQCVRQQRTKVRVRRRQQFAQARQRGEKAVLGGQWQGHGARSAELQIEAAVPGRMPDFVERQRPSAIKRHGKNRVLRGVDSHVVEGKADPALIEQHVDQSVDAIVQGNGKYRRLLARWHDAGDNQAADHDMRCQGKHTPPGVVNEDARYDSSRQSPDTRLLRYTVICIVWA</sequence>
<evidence type="ECO:0000256" key="1">
    <source>
        <dbReference type="SAM" id="MobiDB-lite"/>
    </source>
</evidence>
<dbReference type="Proteomes" id="UP000020218">
    <property type="component" value="Unassembled WGS sequence"/>
</dbReference>
<accession>A0A011NIJ2</accession>
<feature type="compositionally biased region" description="Basic and acidic residues" evidence="1">
    <location>
        <begin position="15"/>
        <end position="31"/>
    </location>
</feature>
<dbReference type="EMBL" id="JFAX01000040">
    <property type="protein sequence ID" value="EXI64190.1"/>
    <property type="molecule type" value="Genomic_DNA"/>
</dbReference>
<organism evidence="2 3">
    <name type="scientific">Candidatus Accumulibacter adjunctus</name>
    <dbReference type="NCBI Taxonomy" id="1454001"/>
    <lineage>
        <taxon>Bacteria</taxon>
        <taxon>Pseudomonadati</taxon>
        <taxon>Pseudomonadota</taxon>
        <taxon>Betaproteobacteria</taxon>
        <taxon>Candidatus Accumulibacter</taxon>
    </lineage>
</organism>
<dbReference type="STRING" id="1454001.AW08_03790"/>
<comment type="caution">
    <text evidence="2">The sequence shown here is derived from an EMBL/GenBank/DDBJ whole genome shotgun (WGS) entry which is preliminary data.</text>
</comment>
<feature type="region of interest" description="Disordered" evidence="1">
    <location>
        <begin position="176"/>
        <end position="204"/>
    </location>
</feature>
<evidence type="ECO:0000313" key="3">
    <source>
        <dbReference type="Proteomes" id="UP000020218"/>
    </source>
</evidence>